<dbReference type="STRING" id="35722.A0A0B7N1N7"/>
<organism evidence="1 2">
    <name type="scientific">Parasitella parasitica</name>
    <dbReference type="NCBI Taxonomy" id="35722"/>
    <lineage>
        <taxon>Eukaryota</taxon>
        <taxon>Fungi</taxon>
        <taxon>Fungi incertae sedis</taxon>
        <taxon>Mucoromycota</taxon>
        <taxon>Mucoromycotina</taxon>
        <taxon>Mucoromycetes</taxon>
        <taxon>Mucorales</taxon>
        <taxon>Mucorineae</taxon>
        <taxon>Mucoraceae</taxon>
        <taxon>Parasitella</taxon>
    </lineage>
</organism>
<sequence length="234" mass="26962">MYTELPEFKHLLCLWHISKNILGHIPRFFPGLEGSSVTSILQGWNRVVSWRTEEALESNIETFIRNLPKRNSGDTATCDLLKFVAYIQRDKFVSAWTDKFAWLYTTSSSRLDEGAHMMLKRHLKSLTSDLGYVFNLMDTVLKQQHTEITVLKENYQTCFENGISTTFALAKIDVLSSDPKSKLAPCIGVFTKFLGIPCAHRIKQKLLDHESSSLAKDKFHRQWWITETSQELDD</sequence>
<protein>
    <recommendedName>
        <fullName evidence="3">MULE transposase domain-containing protein</fullName>
    </recommendedName>
</protein>
<keyword evidence="2" id="KW-1185">Reference proteome</keyword>
<evidence type="ECO:0008006" key="3">
    <source>
        <dbReference type="Google" id="ProtNLM"/>
    </source>
</evidence>
<proteinExistence type="predicted"/>
<accession>A0A0B7N1N7</accession>
<name>A0A0B7N1N7_9FUNG</name>
<reference evidence="1 2" key="1">
    <citation type="submission" date="2014-09" db="EMBL/GenBank/DDBJ databases">
        <authorList>
            <person name="Ellenberger Sabrina"/>
        </authorList>
    </citation>
    <scope>NUCLEOTIDE SEQUENCE [LARGE SCALE GENOMIC DNA]</scope>
    <source>
        <strain evidence="1 2">CBS 412.66</strain>
    </source>
</reference>
<evidence type="ECO:0000313" key="2">
    <source>
        <dbReference type="Proteomes" id="UP000054107"/>
    </source>
</evidence>
<evidence type="ECO:0000313" key="1">
    <source>
        <dbReference type="EMBL" id="CEP09293.1"/>
    </source>
</evidence>
<dbReference type="Proteomes" id="UP000054107">
    <property type="component" value="Unassembled WGS sequence"/>
</dbReference>
<dbReference type="AlphaFoldDB" id="A0A0B7N1N7"/>
<dbReference type="EMBL" id="LN721335">
    <property type="protein sequence ID" value="CEP09293.1"/>
    <property type="molecule type" value="Genomic_DNA"/>
</dbReference>
<gene>
    <name evidence="1" type="primary">PARPA_02772.1 scaffold 5272</name>
</gene>
<dbReference type="OrthoDB" id="2379842at2759"/>